<dbReference type="Gene3D" id="1.20.1250.20">
    <property type="entry name" value="MFS general substrate transporter like domains"/>
    <property type="match status" value="1"/>
</dbReference>
<keyword evidence="2" id="KW-0813">Transport</keyword>
<feature type="transmembrane region" description="Helical" evidence="7">
    <location>
        <begin position="374"/>
        <end position="394"/>
    </location>
</feature>
<evidence type="ECO:0000256" key="3">
    <source>
        <dbReference type="ARBA" id="ARBA00022475"/>
    </source>
</evidence>
<dbReference type="InterPro" id="IPR050189">
    <property type="entry name" value="MFS_Efflux_Transporters"/>
</dbReference>
<dbReference type="EMBL" id="JAUSTP010000006">
    <property type="protein sequence ID" value="MDQ0189332.1"/>
    <property type="molecule type" value="Genomic_DNA"/>
</dbReference>
<feature type="transmembrane region" description="Helical" evidence="7">
    <location>
        <begin position="169"/>
        <end position="191"/>
    </location>
</feature>
<evidence type="ECO:0000256" key="4">
    <source>
        <dbReference type="ARBA" id="ARBA00022692"/>
    </source>
</evidence>
<evidence type="ECO:0000259" key="8">
    <source>
        <dbReference type="PROSITE" id="PS50850"/>
    </source>
</evidence>
<keyword evidence="4 7" id="KW-0812">Transmembrane</keyword>
<feature type="transmembrane region" description="Helical" evidence="7">
    <location>
        <begin position="286"/>
        <end position="303"/>
    </location>
</feature>
<feature type="domain" description="Major facilitator superfamily (MFS) profile" evidence="8">
    <location>
        <begin position="19"/>
        <end position="398"/>
    </location>
</feature>
<keyword evidence="5 7" id="KW-1133">Transmembrane helix</keyword>
<dbReference type="InterPro" id="IPR020846">
    <property type="entry name" value="MFS_dom"/>
</dbReference>
<comment type="caution">
    <text evidence="9">The sequence shown here is derived from an EMBL/GenBank/DDBJ whole genome shotgun (WGS) entry which is preliminary data.</text>
</comment>
<feature type="transmembrane region" description="Helical" evidence="7">
    <location>
        <begin position="222"/>
        <end position="247"/>
    </location>
</feature>
<dbReference type="PROSITE" id="PS50850">
    <property type="entry name" value="MFS"/>
    <property type="match status" value="1"/>
</dbReference>
<feature type="transmembrane region" description="Helical" evidence="7">
    <location>
        <begin position="144"/>
        <end position="163"/>
    </location>
</feature>
<evidence type="ECO:0000313" key="9">
    <source>
        <dbReference type="EMBL" id="MDQ0189332.1"/>
    </source>
</evidence>
<gene>
    <name evidence="9" type="ORF">J2S03_001152</name>
</gene>
<name>A0ABT9XGM4_9BACL</name>
<feature type="transmembrane region" description="Helical" evidence="7">
    <location>
        <begin position="54"/>
        <end position="77"/>
    </location>
</feature>
<dbReference type="Proteomes" id="UP001232973">
    <property type="component" value="Unassembled WGS sequence"/>
</dbReference>
<organism evidence="9 10">
    <name type="scientific">Alicyclobacillus cycloheptanicus</name>
    <dbReference type="NCBI Taxonomy" id="1457"/>
    <lineage>
        <taxon>Bacteria</taxon>
        <taxon>Bacillati</taxon>
        <taxon>Bacillota</taxon>
        <taxon>Bacilli</taxon>
        <taxon>Bacillales</taxon>
        <taxon>Alicyclobacillaceae</taxon>
        <taxon>Alicyclobacillus</taxon>
    </lineage>
</organism>
<proteinExistence type="predicted"/>
<evidence type="ECO:0000256" key="6">
    <source>
        <dbReference type="ARBA" id="ARBA00023136"/>
    </source>
</evidence>
<dbReference type="SUPFAM" id="SSF103473">
    <property type="entry name" value="MFS general substrate transporter"/>
    <property type="match status" value="1"/>
</dbReference>
<keyword evidence="3" id="KW-1003">Cell membrane</keyword>
<sequence length="412" mass="44079">MNMDASERREVRTRSTRFTLMALLFAATVAMFPNSVLFPASHDLSVHLHQAETFVGWMVTSYALAYVLATPLLGVISDYLGRQWVLVLGLLVFLVGGCVPLWTTQAWVVLSGRVVMGVGSAGIMPMVDSLIGDAYPQGPDRRRALAGFGAAVAVAEALAPFLGGAVDAWHWQGVFALYGLALPAALLCVFISPPPRRSAKDGRVNLRAYVDSLHVALRLPKLYAAIFGAIVYGVVYFGVCSLLPYAVGRPVQGLLGGTLFLPIGLAWVLFTAWLARLPHLVRVRQVLTLGALGLAGLTVWLAYAHAVWLILVIGVGWGAGSALLCTLFTWLVGDESPEMVRGAMNGIYNAAYMLGFSFGSPLFIFLMQRLGATAAFWCGALAMAGLAVFLRVVLPHRDAAIPLEPPAMGPAL</sequence>
<evidence type="ECO:0000256" key="1">
    <source>
        <dbReference type="ARBA" id="ARBA00004651"/>
    </source>
</evidence>
<reference evidence="9 10" key="1">
    <citation type="submission" date="2023-07" db="EMBL/GenBank/DDBJ databases">
        <title>Genomic Encyclopedia of Type Strains, Phase IV (KMG-IV): sequencing the most valuable type-strain genomes for metagenomic binning, comparative biology and taxonomic classification.</title>
        <authorList>
            <person name="Goeker M."/>
        </authorList>
    </citation>
    <scope>NUCLEOTIDE SEQUENCE [LARGE SCALE GENOMIC DNA]</scope>
    <source>
        <strain evidence="9 10">DSM 4006</strain>
    </source>
</reference>
<dbReference type="InterPro" id="IPR011701">
    <property type="entry name" value="MFS"/>
</dbReference>
<keyword evidence="10" id="KW-1185">Reference proteome</keyword>
<dbReference type="InterPro" id="IPR036259">
    <property type="entry name" value="MFS_trans_sf"/>
</dbReference>
<evidence type="ECO:0000256" key="2">
    <source>
        <dbReference type="ARBA" id="ARBA00022448"/>
    </source>
</evidence>
<feature type="transmembrane region" description="Helical" evidence="7">
    <location>
        <begin position="84"/>
        <end position="102"/>
    </location>
</feature>
<feature type="transmembrane region" description="Helical" evidence="7">
    <location>
        <begin position="114"/>
        <end position="132"/>
    </location>
</feature>
<feature type="transmembrane region" description="Helical" evidence="7">
    <location>
        <begin position="345"/>
        <end position="368"/>
    </location>
</feature>
<evidence type="ECO:0000256" key="5">
    <source>
        <dbReference type="ARBA" id="ARBA00022989"/>
    </source>
</evidence>
<feature type="transmembrane region" description="Helical" evidence="7">
    <location>
        <begin position="309"/>
        <end position="333"/>
    </location>
</feature>
<evidence type="ECO:0000256" key="7">
    <source>
        <dbReference type="SAM" id="Phobius"/>
    </source>
</evidence>
<dbReference type="PANTHER" id="PTHR43124:SF3">
    <property type="entry name" value="CHLORAMPHENICOL EFFLUX PUMP RV0191"/>
    <property type="match status" value="1"/>
</dbReference>
<dbReference type="Pfam" id="PF07690">
    <property type="entry name" value="MFS_1"/>
    <property type="match status" value="2"/>
</dbReference>
<protein>
    <submittedName>
        <fullName evidence="9">ACDE family multidrug resistance protein</fullName>
    </submittedName>
</protein>
<feature type="transmembrane region" description="Helical" evidence="7">
    <location>
        <begin position="253"/>
        <end position="274"/>
    </location>
</feature>
<feature type="transmembrane region" description="Helical" evidence="7">
    <location>
        <begin position="20"/>
        <end position="42"/>
    </location>
</feature>
<comment type="subcellular location">
    <subcellularLocation>
        <location evidence="1">Cell membrane</location>
        <topology evidence="1">Multi-pass membrane protein</topology>
    </subcellularLocation>
</comment>
<keyword evidence="6 7" id="KW-0472">Membrane</keyword>
<dbReference type="PANTHER" id="PTHR43124">
    <property type="entry name" value="PURINE EFFLUX PUMP PBUE"/>
    <property type="match status" value="1"/>
</dbReference>
<accession>A0ABT9XGM4</accession>
<evidence type="ECO:0000313" key="10">
    <source>
        <dbReference type="Proteomes" id="UP001232973"/>
    </source>
</evidence>